<dbReference type="InterPro" id="IPR056573">
    <property type="entry name" value="Lectin_L-type_dom"/>
</dbReference>
<dbReference type="Pfam" id="PF18483">
    <property type="entry name" value="Lectin_L-type_dom"/>
    <property type="match status" value="1"/>
</dbReference>
<dbReference type="PANTHER" id="PTHR32401">
    <property type="entry name" value="CONCANAVALIN A-LIKE LECTIN FAMILY PROTEIN"/>
    <property type="match status" value="1"/>
</dbReference>
<dbReference type="InterPro" id="IPR013320">
    <property type="entry name" value="ConA-like_dom_sf"/>
</dbReference>
<comment type="caution">
    <text evidence="2">The sequence shown here is derived from an EMBL/GenBank/DDBJ whole genome shotgun (WGS) entry which is preliminary data.</text>
</comment>
<dbReference type="CDD" id="cd01951">
    <property type="entry name" value="lectin_L-type"/>
    <property type="match status" value="1"/>
</dbReference>
<evidence type="ECO:0000256" key="1">
    <source>
        <dbReference type="SAM" id="SignalP"/>
    </source>
</evidence>
<keyword evidence="1" id="KW-0732">Signal</keyword>
<evidence type="ECO:0000313" key="3">
    <source>
        <dbReference type="Proteomes" id="UP000631312"/>
    </source>
</evidence>
<accession>A0ABQ4AJU8</accession>
<feature type="chain" id="PRO_5046697722" description="Legume lectin domain-containing protein" evidence="1">
    <location>
        <begin position="34"/>
        <end position="251"/>
    </location>
</feature>
<name>A0ABQ4AJU8_9ACTN</name>
<dbReference type="InterPro" id="IPR019825">
    <property type="entry name" value="Lectin_legB_Mn/Ca_BS"/>
</dbReference>
<proteinExistence type="predicted"/>
<evidence type="ECO:0008006" key="4">
    <source>
        <dbReference type="Google" id="ProtNLM"/>
    </source>
</evidence>
<protein>
    <recommendedName>
        <fullName evidence="4">Legume lectin domain-containing protein</fullName>
    </recommendedName>
</protein>
<dbReference type="Gene3D" id="2.60.120.200">
    <property type="match status" value="1"/>
</dbReference>
<sequence>MRFSRSSRVARGALWASVLLSMAAVAQSGGAFAADGKPRPDRELSLSGTAELVHREGDSKPIVRLTNDGFKQMGSAWLVKPLNLTRSFEVEFTARLRGVGRTGADGIAFVVQGIGPRVLGGWGGGLAYRGISRSVAVEFDTYQNTPDPNSNHVAVTLGGNPDQHIAAAEPSIPLLGKPFRARIRYDADAKRITAHVRALAPGATEELLLDESVDVAETTGVTHGWIGFTGATGDVTSRQDVYDWAVSTPRA</sequence>
<dbReference type="Proteomes" id="UP000631312">
    <property type="component" value="Unassembled WGS sequence"/>
</dbReference>
<organism evidence="2 3">
    <name type="scientific">Actinoplanes lobatus</name>
    <dbReference type="NCBI Taxonomy" id="113568"/>
    <lineage>
        <taxon>Bacteria</taxon>
        <taxon>Bacillati</taxon>
        <taxon>Actinomycetota</taxon>
        <taxon>Actinomycetes</taxon>
        <taxon>Micromonosporales</taxon>
        <taxon>Micromonosporaceae</taxon>
        <taxon>Actinoplanes</taxon>
    </lineage>
</organism>
<dbReference type="InterPro" id="IPR050258">
    <property type="entry name" value="Leguminous_Lectin"/>
</dbReference>
<dbReference type="PROSITE" id="PS00307">
    <property type="entry name" value="LECTIN_LEGUME_BETA"/>
    <property type="match status" value="1"/>
</dbReference>
<dbReference type="SUPFAM" id="SSF49899">
    <property type="entry name" value="Concanavalin A-like lectins/glucanases"/>
    <property type="match status" value="1"/>
</dbReference>
<keyword evidence="3" id="KW-1185">Reference proteome</keyword>
<dbReference type="PANTHER" id="PTHR32401:SF48">
    <property type="entry name" value="LEGUME LECTIN DOMAIN-CONTAINING PROTEIN"/>
    <property type="match status" value="1"/>
</dbReference>
<feature type="signal peptide" evidence="1">
    <location>
        <begin position="1"/>
        <end position="33"/>
    </location>
</feature>
<gene>
    <name evidence="2" type="ORF">Alo02nite_41560</name>
</gene>
<evidence type="ECO:0000313" key="2">
    <source>
        <dbReference type="EMBL" id="GIE41258.1"/>
    </source>
</evidence>
<reference evidence="2 3" key="1">
    <citation type="submission" date="2021-01" db="EMBL/GenBank/DDBJ databases">
        <title>Whole genome shotgun sequence of Actinoplanes lobatus NBRC 12513.</title>
        <authorList>
            <person name="Komaki H."/>
            <person name="Tamura T."/>
        </authorList>
    </citation>
    <scope>NUCLEOTIDE SEQUENCE [LARGE SCALE GENOMIC DNA]</scope>
    <source>
        <strain evidence="2 3">NBRC 12513</strain>
    </source>
</reference>
<dbReference type="EMBL" id="BOMP01000065">
    <property type="protein sequence ID" value="GIE41258.1"/>
    <property type="molecule type" value="Genomic_DNA"/>
</dbReference>